<dbReference type="GO" id="GO:0016020">
    <property type="term" value="C:membrane"/>
    <property type="evidence" value="ECO:0007669"/>
    <property type="project" value="TreeGrafter"/>
</dbReference>
<dbReference type="InterPro" id="IPR027417">
    <property type="entry name" value="P-loop_NTPase"/>
</dbReference>
<dbReference type="GO" id="GO:0005525">
    <property type="term" value="F:GTP binding"/>
    <property type="evidence" value="ECO:0007669"/>
    <property type="project" value="UniProtKB-KW"/>
</dbReference>
<dbReference type="GO" id="GO:0003924">
    <property type="term" value="F:GTPase activity"/>
    <property type="evidence" value="ECO:0007669"/>
    <property type="project" value="InterPro"/>
</dbReference>
<reference evidence="6" key="1">
    <citation type="submission" date="2022-11" db="UniProtKB">
        <authorList>
            <consortium name="WormBaseParasite"/>
        </authorList>
    </citation>
    <scope>IDENTIFICATION</scope>
</reference>
<dbReference type="PANTHER" id="PTHR11566:SF21">
    <property type="entry name" value="DYNAMIN RELATED PROTEIN 1, ISOFORM A"/>
    <property type="match status" value="1"/>
</dbReference>
<dbReference type="GO" id="GO:0008017">
    <property type="term" value="F:microtubule binding"/>
    <property type="evidence" value="ECO:0007669"/>
    <property type="project" value="TreeGrafter"/>
</dbReference>
<feature type="domain" description="Dynamin-type G" evidence="4">
    <location>
        <begin position="24"/>
        <end position="298"/>
    </location>
</feature>
<dbReference type="AlphaFoldDB" id="A0A914YG42"/>
<protein>
    <submittedName>
        <fullName evidence="6">Dynamin-type G domain-containing protein</fullName>
    </submittedName>
</protein>
<dbReference type="PANTHER" id="PTHR11566">
    <property type="entry name" value="DYNAMIN"/>
    <property type="match status" value="1"/>
</dbReference>
<dbReference type="SMART" id="SM00053">
    <property type="entry name" value="DYNc"/>
    <property type="match status" value="1"/>
</dbReference>
<keyword evidence="5" id="KW-1185">Reference proteome</keyword>
<dbReference type="InterPro" id="IPR022812">
    <property type="entry name" value="Dynamin"/>
</dbReference>
<dbReference type="InterPro" id="IPR030381">
    <property type="entry name" value="G_DYNAMIN_dom"/>
</dbReference>
<dbReference type="GO" id="GO:0048312">
    <property type="term" value="P:intracellular distribution of mitochondria"/>
    <property type="evidence" value="ECO:0007669"/>
    <property type="project" value="TreeGrafter"/>
</dbReference>
<dbReference type="InterPro" id="IPR045063">
    <property type="entry name" value="Dynamin_N"/>
</dbReference>
<dbReference type="PROSITE" id="PS51718">
    <property type="entry name" value="G_DYNAMIN_2"/>
    <property type="match status" value="1"/>
</dbReference>
<accession>A0A914YG42</accession>
<name>A0A914YG42_9BILA</name>
<evidence type="ECO:0000313" key="6">
    <source>
        <dbReference type="WBParaSite" id="PSU_v2.g16310.t1"/>
    </source>
</evidence>
<dbReference type="WBParaSite" id="PSU_v2.g16310.t1">
    <property type="protein sequence ID" value="PSU_v2.g16310.t1"/>
    <property type="gene ID" value="PSU_v2.g16310"/>
</dbReference>
<keyword evidence="2 3" id="KW-0342">GTP-binding</keyword>
<dbReference type="GO" id="GO:0005874">
    <property type="term" value="C:microtubule"/>
    <property type="evidence" value="ECO:0007669"/>
    <property type="project" value="TreeGrafter"/>
</dbReference>
<dbReference type="Pfam" id="PF01031">
    <property type="entry name" value="Dynamin_M"/>
    <property type="match status" value="1"/>
</dbReference>
<evidence type="ECO:0000256" key="3">
    <source>
        <dbReference type="RuleBase" id="RU003932"/>
    </source>
</evidence>
<organism evidence="5 6">
    <name type="scientific">Panagrolaimus superbus</name>
    <dbReference type="NCBI Taxonomy" id="310955"/>
    <lineage>
        <taxon>Eukaryota</taxon>
        <taxon>Metazoa</taxon>
        <taxon>Ecdysozoa</taxon>
        <taxon>Nematoda</taxon>
        <taxon>Chromadorea</taxon>
        <taxon>Rhabditida</taxon>
        <taxon>Tylenchina</taxon>
        <taxon>Panagrolaimomorpha</taxon>
        <taxon>Panagrolaimoidea</taxon>
        <taxon>Panagrolaimidae</taxon>
        <taxon>Panagrolaimus</taxon>
    </lineage>
</organism>
<sequence length="298" mass="32758">MEKLIATINKLQDVFDKIGDRSDVIELPEIVVVGSQSAGKSSVMEGIVGKDFLPRGTGVVTRQPLLIRLIRTPLNDPNRKKGLENIDWATFQHTGDKVFTNFQEVRKEIQDETDRGSGKNKGISEKKISLNIYSDKVVNLSLTDLPGITKNPVGDQPKDIEAQIKKMIKTYIENPKSLILAVTPANTDFATSESLSLAREFDPSGERTICVLTKLDIMDRGTNATAVLTGSLIPVKLGIIGVVNRSQADIDATEPKSIQECIADEENYLKKNYPNLADENGIPYLAKTLSEVSMLALF</sequence>
<dbReference type="Gene3D" id="3.40.50.300">
    <property type="entry name" value="P-loop containing nucleotide triphosphate hydrolases"/>
    <property type="match status" value="1"/>
</dbReference>
<dbReference type="InterPro" id="IPR000375">
    <property type="entry name" value="Dynamin_stalk"/>
</dbReference>
<dbReference type="PROSITE" id="PS00410">
    <property type="entry name" value="G_DYNAMIN_1"/>
    <property type="match status" value="1"/>
</dbReference>
<dbReference type="PRINTS" id="PR00195">
    <property type="entry name" value="DYNAMIN"/>
</dbReference>
<evidence type="ECO:0000313" key="5">
    <source>
        <dbReference type="Proteomes" id="UP000887577"/>
    </source>
</evidence>
<dbReference type="Proteomes" id="UP000887577">
    <property type="component" value="Unplaced"/>
</dbReference>
<dbReference type="GO" id="GO:0006897">
    <property type="term" value="P:endocytosis"/>
    <property type="evidence" value="ECO:0007669"/>
    <property type="project" value="TreeGrafter"/>
</dbReference>
<proteinExistence type="inferred from homology"/>
<dbReference type="GO" id="GO:0016559">
    <property type="term" value="P:peroxisome fission"/>
    <property type="evidence" value="ECO:0007669"/>
    <property type="project" value="TreeGrafter"/>
</dbReference>
<dbReference type="InterPro" id="IPR019762">
    <property type="entry name" value="Dynamin_GTPase_CS"/>
</dbReference>
<dbReference type="InterPro" id="IPR001401">
    <property type="entry name" value="Dynamin_GTPase"/>
</dbReference>
<dbReference type="GO" id="GO:0005739">
    <property type="term" value="C:mitochondrion"/>
    <property type="evidence" value="ECO:0007669"/>
    <property type="project" value="TreeGrafter"/>
</dbReference>
<evidence type="ECO:0000256" key="2">
    <source>
        <dbReference type="ARBA" id="ARBA00023134"/>
    </source>
</evidence>
<dbReference type="SUPFAM" id="SSF52540">
    <property type="entry name" value="P-loop containing nucleoside triphosphate hydrolases"/>
    <property type="match status" value="1"/>
</dbReference>
<dbReference type="CDD" id="cd08771">
    <property type="entry name" value="DLP_1"/>
    <property type="match status" value="1"/>
</dbReference>
<evidence type="ECO:0000259" key="4">
    <source>
        <dbReference type="PROSITE" id="PS51718"/>
    </source>
</evidence>
<comment type="similarity">
    <text evidence="3">Belongs to the TRAFAC class dynamin-like GTPase superfamily. Dynamin/Fzo/YdjA family.</text>
</comment>
<keyword evidence="1 3" id="KW-0547">Nucleotide-binding</keyword>
<dbReference type="Pfam" id="PF00350">
    <property type="entry name" value="Dynamin_N"/>
    <property type="match status" value="1"/>
</dbReference>
<evidence type="ECO:0000256" key="1">
    <source>
        <dbReference type="ARBA" id="ARBA00022741"/>
    </source>
</evidence>
<dbReference type="GO" id="GO:0000266">
    <property type="term" value="P:mitochondrial fission"/>
    <property type="evidence" value="ECO:0007669"/>
    <property type="project" value="TreeGrafter"/>
</dbReference>